<sequence>MDQKTAEQLRTKYDNLKKEARKYFAQQRQQMYGTGGGPAQVMIRDFLKEIFEKIKAIINLSIEGVAPCRGDSDACLIETSEASSSVAQQKDFADVIFLDLPDACNIEMQHLEPCEERIDISDSAVNEHEIAVTTDWSNYKPSMLRKRKHKLLQQTAKGTPTKYGNTATQVLEEIGNTKAELNKLKMELLRKEDNRKMEIHQQQLQRIKLQNEHLKLQNELLSLQIDKIKNAQ</sequence>
<evidence type="ECO:0000256" key="1">
    <source>
        <dbReference type="SAM" id="Coils"/>
    </source>
</evidence>
<reference evidence="2" key="1">
    <citation type="journal article" date="2016" name="Sci. Rep.">
        <title>Molecular characterization of firefly nuptial gifts: a multi-omics approach sheds light on postcopulatory sexual selection.</title>
        <authorList>
            <person name="Al-Wathiqui N."/>
            <person name="Fallon T.R."/>
            <person name="South A."/>
            <person name="Weng J.K."/>
            <person name="Lewis S.M."/>
        </authorList>
    </citation>
    <scope>NUCLEOTIDE SEQUENCE</scope>
</reference>
<feature type="coiled-coil region" evidence="1">
    <location>
        <begin position="167"/>
        <end position="231"/>
    </location>
</feature>
<evidence type="ECO:0000313" key="2">
    <source>
        <dbReference type="EMBL" id="JAV90131.1"/>
    </source>
</evidence>
<proteinExistence type="predicted"/>
<name>A0A1Y1MWV5_PHOPY</name>
<dbReference type="EMBL" id="GEZM01018621">
    <property type="protein sequence ID" value="JAV90131.1"/>
    <property type="molecule type" value="Transcribed_RNA"/>
</dbReference>
<accession>A0A1Y1MWV5</accession>
<dbReference type="AlphaFoldDB" id="A0A1Y1MWV5"/>
<organism evidence="2">
    <name type="scientific">Photinus pyralis</name>
    <name type="common">Common eastern firefly</name>
    <name type="synonym">Lampyris pyralis</name>
    <dbReference type="NCBI Taxonomy" id="7054"/>
    <lineage>
        <taxon>Eukaryota</taxon>
        <taxon>Metazoa</taxon>
        <taxon>Ecdysozoa</taxon>
        <taxon>Arthropoda</taxon>
        <taxon>Hexapoda</taxon>
        <taxon>Insecta</taxon>
        <taxon>Pterygota</taxon>
        <taxon>Neoptera</taxon>
        <taxon>Endopterygota</taxon>
        <taxon>Coleoptera</taxon>
        <taxon>Polyphaga</taxon>
        <taxon>Elateriformia</taxon>
        <taxon>Elateroidea</taxon>
        <taxon>Lampyridae</taxon>
        <taxon>Lampyrinae</taxon>
        <taxon>Photinus</taxon>
    </lineage>
</organism>
<keyword evidence="1" id="KW-0175">Coiled coil</keyword>
<protein>
    <submittedName>
        <fullName evidence="2">Uncharacterized protein</fullName>
    </submittedName>
</protein>